<feature type="compositionally biased region" description="Pro residues" evidence="1">
    <location>
        <begin position="277"/>
        <end position="290"/>
    </location>
</feature>
<accession>A0A1Y2J4V5</accession>
<feature type="compositionally biased region" description="Basic and acidic residues" evidence="1">
    <location>
        <begin position="134"/>
        <end position="143"/>
    </location>
</feature>
<evidence type="ECO:0000256" key="1">
    <source>
        <dbReference type="SAM" id="MobiDB-lite"/>
    </source>
</evidence>
<protein>
    <submittedName>
        <fullName evidence="2">Uncharacterized protein</fullName>
    </submittedName>
</protein>
<gene>
    <name evidence="2" type="ORF">PYCCODRAFT_617246</name>
</gene>
<feature type="region of interest" description="Disordered" evidence="1">
    <location>
        <begin position="131"/>
        <end position="235"/>
    </location>
</feature>
<proteinExistence type="predicted"/>
<dbReference type="EMBL" id="KZ084088">
    <property type="protein sequence ID" value="OSD07471.1"/>
    <property type="molecule type" value="Genomic_DNA"/>
</dbReference>
<name>A0A1Y2J4V5_TRAC3</name>
<organism evidence="2 3">
    <name type="scientific">Trametes coccinea (strain BRFM310)</name>
    <name type="common">Pycnoporus coccineus</name>
    <dbReference type="NCBI Taxonomy" id="1353009"/>
    <lineage>
        <taxon>Eukaryota</taxon>
        <taxon>Fungi</taxon>
        <taxon>Dikarya</taxon>
        <taxon>Basidiomycota</taxon>
        <taxon>Agaricomycotina</taxon>
        <taxon>Agaricomycetes</taxon>
        <taxon>Polyporales</taxon>
        <taxon>Polyporaceae</taxon>
        <taxon>Trametes</taxon>
    </lineage>
</organism>
<sequence length="327" mass="36446">MHLAVAIRADAALFIPISPSLTQCTQTMDTLKRVFSHRRSKDTGTHPVPTKRYCRYPACGQPFYTTDPIKEFCSSECLQDFNWRPPPQYFRDVPGYERSPLWWPRRRKDPDEFCAMQQYAIAARYIPIPSAHGDSGRGADRSHAHAPATQEAHRPKGHSARAAELASKPLPQPPPHELVSSSTRRRSRSRSRHRASSRGPSNRRHQDRHHPAPLRPQTSSRDDVPRSRPSRTVHLHAQQPSLDHGLVQHFGGVDEGGWPLGVPVYMEPAPARAYQRVPPPTPPPLLPLPAVPSSALPRPAAAPPRCPRPRSNSFGGFSNPAVYRGAS</sequence>
<dbReference type="OrthoDB" id="2752600at2759"/>
<dbReference type="AlphaFoldDB" id="A0A1Y2J4V5"/>
<evidence type="ECO:0000313" key="2">
    <source>
        <dbReference type="EMBL" id="OSD07471.1"/>
    </source>
</evidence>
<feature type="region of interest" description="Disordered" evidence="1">
    <location>
        <begin position="275"/>
        <end position="327"/>
    </location>
</feature>
<evidence type="ECO:0000313" key="3">
    <source>
        <dbReference type="Proteomes" id="UP000193067"/>
    </source>
</evidence>
<keyword evidence="3" id="KW-1185">Reference proteome</keyword>
<dbReference type="Proteomes" id="UP000193067">
    <property type="component" value="Unassembled WGS sequence"/>
</dbReference>
<reference evidence="2 3" key="1">
    <citation type="journal article" date="2015" name="Biotechnol. Biofuels">
        <title>Enhanced degradation of softwood versus hardwood by the white-rot fungus Pycnoporus coccineus.</title>
        <authorList>
            <person name="Couturier M."/>
            <person name="Navarro D."/>
            <person name="Chevret D."/>
            <person name="Henrissat B."/>
            <person name="Piumi F."/>
            <person name="Ruiz-Duenas F.J."/>
            <person name="Martinez A.T."/>
            <person name="Grigoriev I.V."/>
            <person name="Riley R."/>
            <person name="Lipzen A."/>
            <person name="Berrin J.G."/>
            <person name="Master E.R."/>
            <person name="Rosso M.N."/>
        </authorList>
    </citation>
    <scope>NUCLEOTIDE SEQUENCE [LARGE SCALE GENOMIC DNA]</scope>
    <source>
        <strain evidence="2 3">BRFM310</strain>
    </source>
</reference>
<feature type="compositionally biased region" description="Basic residues" evidence="1">
    <location>
        <begin position="183"/>
        <end position="212"/>
    </location>
</feature>